<dbReference type="InterPro" id="IPR045584">
    <property type="entry name" value="Pilin-like"/>
</dbReference>
<keyword evidence="7 10" id="KW-0812">Transmembrane</keyword>
<evidence type="ECO:0000313" key="13">
    <source>
        <dbReference type="Proteomes" id="UP000235547"/>
    </source>
</evidence>
<comment type="caution">
    <text evidence="12">The sequence shown here is derived from an EMBL/GenBank/DDBJ whole genome shotgun (WGS) entry which is preliminary data.</text>
</comment>
<evidence type="ECO:0000256" key="5">
    <source>
        <dbReference type="ARBA" id="ARBA00022481"/>
    </source>
</evidence>
<dbReference type="NCBIfam" id="TIGR01710">
    <property type="entry name" value="typeII_sec_gspG"/>
    <property type="match status" value="1"/>
</dbReference>
<protein>
    <recommendedName>
        <fullName evidence="3">Type II secretion system core protein G</fullName>
    </recommendedName>
</protein>
<feature type="domain" description="Type II secretion system protein GspG C-terminal" evidence="11">
    <location>
        <begin position="33"/>
        <end position="139"/>
    </location>
</feature>
<dbReference type="GO" id="GO:0015627">
    <property type="term" value="C:type II protein secretion system complex"/>
    <property type="evidence" value="ECO:0007669"/>
    <property type="project" value="InterPro"/>
</dbReference>
<evidence type="ECO:0000256" key="2">
    <source>
        <dbReference type="ARBA" id="ARBA00009984"/>
    </source>
</evidence>
<keyword evidence="8 10" id="KW-1133">Transmembrane helix</keyword>
<keyword evidence="5" id="KW-0488">Methylation</keyword>
<dbReference type="InterPro" id="IPR012902">
    <property type="entry name" value="N_methyl_site"/>
</dbReference>
<evidence type="ECO:0000256" key="4">
    <source>
        <dbReference type="ARBA" id="ARBA00022475"/>
    </source>
</evidence>
<evidence type="ECO:0000256" key="1">
    <source>
        <dbReference type="ARBA" id="ARBA00004377"/>
    </source>
</evidence>
<dbReference type="Gene3D" id="3.30.700.10">
    <property type="entry name" value="Glycoprotein, Type 4 Pilin"/>
    <property type="match status" value="1"/>
</dbReference>
<name>A0A2N7UPB0_9GAMM</name>
<organism evidence="12 13">
    <name type="scientific">Halomonas urumqiensis</name>
    <dbReference type="NCBI Taxonomy" id="1684789"/>
    <lineage>
        <taxon>Bacteria</taxon>
        <taxon>Pseudomonadati</taxon>
        <taxon>Pseudomonadota</taxon>
        <taxon>Gammaproteobacteria</taxon>
        <taxon>Oceanospirillales</taxon>
        <taxon>Halomonadaceae</taxon>
        <taxon>Halomonas</taxon>
    </lineage>
</organism>
<dbReference type="SUPFAM" id="SSF54523">
    <property type="entry name" value="Pili subunits"/>
    <property type="match status" value="1"/>
</dbReference>
<dbReference type="Pfam" id="PF07963">
    <property type="entry name" value="N_methyl"/>
    <property type="match status" value="1"/>
</dbReference>
<dbReference type="AlphaFoldDB" id="A0A2N7UPB0"/>
<evidence type="ECO:0000256" key="6">
    <source>
        <dbReference type="ARBA" id="ARBA00022519"/>
    </source>
</evidence>
<keyword evidence="4" id="KW-1003">Cell membrane</keyword>
<keyword evidence="13" id="KW-1185">Reference proteome</keyword>
<dbReference type="PRINTS" id="PR00813">
    <property type="entry name" value="BCTERIALGSPG"/>
</dbReference>
<dbReference type="EMBL" id="PNRG01000005">
    <property type="protein sequence ID" value="PMR82260.1"/>
    <property type="molecule type" value="Genomic_DNA"/>
</dbReference>
<keyword evidence="6" id="KW-0997">Cell inner membrane</keyword>
<sequence>MRRSKRRGQGFTLVELLVVLVILGLLASLVGPRVMQYVGSSRTETARLQIADLATALDLYRLDMGRYPNEQEGLSALVERPPGEERWNGPYLTKRAVPLDPWGNHYQYRVLDDGGDPYDLASLGADGAPGGSGENLDISVRD</sequence>
<dbReference type="RefSeq" id="WP_102586932.1">
    <property type="nucleotide sequence ID" value="NZ_BNAE01000001.1"/>
</dbReference>
<evidence type="ECO:0000259" key="11">
    <source>
        <dbReference type="Pfam" id="PF08334"/>
    </source>
</evidence>
<dbReference type="GO" id="GO:0005886">
    <property type="term" value="C:plasma membrane"/>
    <property type="evidence" value="ECO:0007669"/>
    <property type="project" value="UniProtKB-SubCell"/>
</dbReference>
<feature type="transmembrane region" description="Helical" evidence="10">
    <location>
        <begin position="12"/>
        <end position="31"/>
    </location>
</feature>
<accession>A0A2N7UPB0</accession>
<evidence type="ECO:0000256" key="9">
    <source>
        <dbReference type="ARBA" id="ARBA00023136"/>
    </source>
</evidence>
<evidence type="ECO:0000313" key="12">
    <source>
        <dbReference type="EMBL" id="PMR82260.1"/>
    </source>
</evidence>
<dbReference type="OrthoDB" id="9795612at2"/>
<evidence type="ECO:0000256" key="3">
    <source>
        <dbReference type="ARBA" id="ARBA00020042"/>
    </source>
</evidence>
<dbReference type="Pfam" id="PF08334">
    <property type="entry name" value="T2SSG"/>
    <property type="match status" value="1"/>
</dbReference>
<dbReference type="InterPro" id="IPR010054">
    <property type="entry name" value="Type2_sec_GspG"/>
</dbReference>
<proteinExistence type="inferred from homology"/>
<dbReference type="InterPro" id="IPR013545">
    <property type="entry name" value="T2SS_protein-GspG_C"/>
</dbReference>
<gene>
    <name evidence="12" type="primary">gspG</name>
    <name evidence="12" type="ORF">C1H70_03490</name>
</gene>
<dbReference type="GO" id="GO:0015628">
    <property type="term" value="P:protein secretion by the type II secretion system"/>
    <property type="evidence" value="ECO:0007669"/>
    <property type="project" value="InterPro"/>
</dbReference>
<dbReference type="Proteomes" id="UP000235547">
    <property type="component" value="Unassembled WGS sequence"/>
</dbReference>
<comment type="similarity">
    <text evidence="2">Belongs to the GSP G family.</text>
</comment>
<comment type="subcellular location">
    <subcellularLocation>
        <location evidence="1">Cell inner membrane</location>
        <topology evidence="1">Single-pass membrane protein</topology>
    </subcellularLocation>
</comment>
<dbReference type="PROSITE" id="PS00409">
    <property type="entry name" value="PROKAR_NTER_METHYL"/>
    <property type="match status" value="1"/>
</dbReference>
<reference evidence="12 13" key="1">
    <citation type="submission" date="2018-01" db="EMBL/GenBank/DDBJ databases">
        <title>Halomonas endophytica sp. nov., isolated from storage liquid in the stems of Populus euphratica.</title>
        <authorList>
            <person name="Chen C."/>
        </authorList>
    </citation>
    <scope>NUCLEOTIDE SEQUENCE [LARGE SCALE GENOMIC DNA]</scope>
    <source>
        <strain evidence="12 13">BZ-SZ-XJ27</strain>
    </source>
</reference>
<evidence type="ECO:0000256" key="10">
    <source>
        <dbReference type="SAM" id="Phobius"/>
    </source>
</evidence>
<dbReference type="PANTHER" id="PTHR30093">
    <property type="entry name" value="GENERAL SECRETION PATHWAY PROTEIN G"/>
    <property type="match status" value="1"/>
</dbReference>
<evidence type="ECO:0000256" key="8">
    <source>
        <dbReference type="ARBA" id="ARBA00022989"/>
    </source>
</evidence>
<dbReference type="PANTHER" id="PTHR30093:SF45">
    <property type="entry name" value="TYPE II SECRETION SYSTEM CORE PROTEIN G"/>
    <property type="match status" value="1"/>
</dbReference>
<dbReference type="InterPro" id="IPR000983">
    <property type="entry name" value="Bac_GSPG_pilin"/>
</dbReference>
<evidence type="ECO:0000256" key="7">
    <source>
        <dbReference type="ARBA" id="ARBA00022692"/>
    </source>
</evidence>
<keyword evidence="9 10" id="KW-0472">Membrane</keyword>
<dbReference type="NCBIfam" id="TIGR02532">
    <property type="entry name" value="IV_pilin_GFxxxE"/>
    <property type="match status" value="1"/>
</dbReference>